<evidence type="ECO:0000256" key="6">
    <source>
        <dbReference type="ARBA" id="ARBA00023242"/>
    </source>
</evidence>
<dbReference type="PROSITE" id="PS51519">
    <property type="entry name" value="RWP_RK"/>
    <property type="match status" value="1"/>
</dbReference>
<dbReference type="STRING" id="72664.V4K031"/>
<keyword evidence="6" id="KW-0539">Nucleus</keyword>
<dbReference type="Gramene" id="ESQ31185">
    <property type="protein sequence ID" value="ESQ31185"/>
    <property type="gene ID" value="EUTSA_v10005560mg"/>
</dbReference>
<gene>
    <name evidence="9" type="ORF">EUTSA_v10005560mg</name>
</gene>
<feature type="region of interest" description="Disordered" evidence="7">
    <location>
        <begin position="1"/>
        <end position="20"/>
    </location>
</feature>
<reference evidence="9 10" key="1">
    <citation type="journal article" date="2013" name="Front. Plant Sci.">
        <title>The Reference Genome of the Halophytic Plant Eutrema salsugineum.</title>
        <authorList>
            <person name="Yang R."/>
            <person name="Jarvis D.E."/>
            <person name="Chen H."/>
            <person name="Beilstein M.A."/>
            <person name="Grimwood J."/>
            <person name="Jenkins J."/>
            <person name="Shu S."/>
            <person name="Prochnik S."/>
            <person name="Xin M."/>
            <person name="Ma C."/>
            <person name="Schmutz J."/>
            <person name="Wing R.A."/>
            <person name="Mitchell-Olds T."/>
            <person name="Schumaker K.S."/>
            <person name="Wang X."/>
        </authorList>
    </citation>
    <scope>NUCLEOTIDE SEQUENCE [LARGE SCALE GENOMIC DNA]</scope>
</reference>
<dbReference type="Proteomes" id="UP000030689">
    <property type="component" value="Unassembled WGS sequence"/>
</dbReference>
<accession>V4K031</accession>
<feature type="non-terminal residue" evidence="9">
    <location>
        <position position="1"/>
    </location>
</feature>
<dbReference type="KEGG" id="eus:EUTSA_v10005560mg"/>
<organism evidence="9 10">
    <name type="scientific">Eutrema salsugineum</name>
    <name type="common">Saltwater cress</name>
    <name type="synonym">Sisymbrium salsugineum</name>
    <dbReference type="NCBI Taxonomy" id="72664"/>
    <lineage>
        <taxon>Eukaryota</taxon>
        <taxon>Viridiplantae</taxon>
        <taxon>Streptophyta</taxon>
        <taxon>Embryophyta</taxon>
        <taxon>Tracheophyta</taxon>
        <taxon>Spermatophyta</taxon>
        <taxon>Magnoliopsida</taxon>
        <taxon>eudicotyledons</taxon>
        <taxon>Gunneridae</taxon>
        <taxon>Pentapetalae</taxon>
        <taxon>rosids</taxon>
        <taxon>malvids</taxon>
        <taxon>Brassicales</taxon>
        <taxon>Brassicaceae</taxon>
        <taxon>Eutremeae</taxon>
        <taxon>Eutrema</taxon>
    </lineage>
</organism>
<evidence type="ECO:0000256" key="2">
    <source>
        <dbReference type="ARBA" id="ARBA00023015"/>
    </source>
</evidence>
<proteinExistence type="predicted"/>
<keyword evidence="10" id="KW-1185">Reference proteome</keyword>
<evidence type="ECO:0000256" key="7">
    <source>
        <dbReference type="SAM" id="MobiDB-lite"/>
    </source>
</evidence>
<evidence type="ECO:0000256" key="3">
    <source>
        <dbReference type="ARBA" id="ARBA00023054"/>
    </source>
</evidence>
<dbReference type="AlphaFoldDB" id="V4K031"/>
<protein>
    <recommendedName>
        <fullName evidence="8">RWP-RK domain-containing protein</fullName>
    </recommendedName>
</protein>
<name>V4K031_EUTSA</name>
<evidence type="ECO:0000259" key="8">
    <source>
        <dbReference type="PROSITE" id="PS51519"/>
    </source>
</evidence>
<dbReference type="InterPro" id="IPR003035">
    <property type="entry name" value="RWP-RK_dom"/>
</dbReference>
<keyword evidence="4" id="KW-0238">DNA-binding</keyword>
<sequence>KTYNDFDGSSSPRTKPPLTTSKNVTIMYPLSIEMADESFLREGNLSSLLDQSVLSLDYYNLSAGDHMFMASVDLEAISTMSQDVLSGSWYENTGNYNNQVEPIGDEISRTNGLVNPKMEVILHEDNNTMKETGIQNRRYREDGVIKSLSREALKPYFYMPITKAAKELNIGVTLLKKKCRELGIPRWPHRKLMSIQGIITNLKDELGKTGGEMNRTKLRNALEMLEMEKKMIEEDPHLKFADKTKRLRQACFKANYKRRRLLSSVSTTSSLSWEQEPV</sequence>
<dbReference type="Pfam" id="PF02042">
    <property type="entry name" value="RWP-RK"/>
    <property type="match status" value="1"/>
</dbReference>
<evidence type="ECO:0000256" key="1">
    <source>
        <dbReference type="ARBA" id="ARBA00004049"/>
    </source>
</evidence>
<feature type="domain" description="RWP-RK" evidence="8">
    <location>
        <begin position="130"/>
        <end position="215"/>
    </location>
</feature>
<evidence type="ECO:0000256" key="4">
    <source>
        <dbReference type="ARBA" id="ARBA00023125"/>
    </source>
</evidence>
<dbReference type="InterPro" id="IPR044607">
    <property type="entry name" value="RKD-like"/>
</dbReference>
<dbReference type="GO" id="GO:0003700">
    <property type="term" value="F:DNA-binding transcription factor activity"/>
    <property type="evidence" value="ECO:0007669"/>
    <property type="project" value="InterPro"/>
</dbReference>
<evidence type="ECO:0000313" key="10">
    <source>
        <dbReference type="Proteomes" id="UP000030689"/>
    </source>
</evidence>
<keyword evidence="2" id="KW-0805">Transcription regulation</keyword>
<dbReference type="eggNOG" id="ENOG502QSPQ">
    <property type="taxonomic scope" value="Eukaryota"/>
</dbReference>
<evidence type="ECO:0000313" key="9">
    <source>
        <dbReference type="EMBL" id="ESQ31185.1"/>
    </source>
</evidence>
<comment type="function">
    <text evidence="1">Putative transcription factor.</text>
</comment>
<evidence type="ECO:0000256" key="5">
    <source>
        <dbReference type="ARBA" id="ARBA00023163"/>
    </source>
</evidence>
<dbReference type="GO" id="GO:0003677">
    <property type="term" value="F:DNA binding"/>
    <property type="evidence" value="ECO:0007669"/>
    <property type="project" value="UniProtKB-KW"/>
</dbReference>
<dbReference type="EMBL" id="KI517748">
    <property type="protein sequence ID" value="ESQ31185.1"/>
    <property type="molecule type" value="Genomic_DNA"/>
</dbReference>
<keyword evidence="3" id="KW-0175">Coiled coil</keyword>
<keyword evidence="5" id="KW-0804">Transcription</keyword>
<dbReference type="PANTHER" id="PTHR46373">
    <property type="entry name" value="PROTEIN RKD4"/>
    <property type="match status" value="1"/>
</dbReference>
<dbReference type="PANTHER" id="PTHR46373:SF32">
    <property type="entry name" value="PROTEIN RKD3"/>
    <property type="match status" value="1"/>
</dbReference>
<dbReference type="OMA" id="PIRNEMS"/>